<protein>
    <recommendedName>
        <fullName evidence="2">PB1 domain-containing protein</fullName>
    </recommendedName>
</protein>
<evidence type="ECO:0000256" key="1">
    <source>
        <dbReference type="SAM" id="MobiDB-lite"/>
    </source>
</evidence>
<gene>
    <name evidence="3" type="ORF">CHC_T00001645001</name>
</gene>
<dbReference type="PROSITE" id="PS51745">
    <property type="entry name" value="PB1"/>
    <property type="match status" value="1"/>
</dbReference>
<dbReference type="EMBL" id="HG001566">
    <property type="protein sequence ID" value="CDF32734.1"/>
    <property type="molecule type" value="Genomic_DNA"/>
</dbReference>
<dbReference type="CDD" id="cd05992">
    <property type="entry name" value="PB1"/>
    <property type="match status" value="1"/>
</dbReference>
<feature type="region of interest" description="Disordered" evidence="1">
    <location>
        <begin position="543"/>
        <end position="562"/>
    </location>
</feature>
<dbReference type="Gramene" id="CDF32734">
    <property type="protein sequence ID" value="CDF32734"/>
    <property type="gene ID" value="CHC_T00001645001"/>
</dbReference>
<dbReference type="Pfam" id="PF00564">
    <property type="entry name" value="PB1"/>
    <property type="match status" value="1"/>
</dbReference>
<dbReference type="Gene3D" id="3.10.20.90">
    <property type="entry name" value="Phosphatidylinositol 3-kinase Catalytic Subunit, Chain A, domain 1"/>
    <property type="match status" value="1"/>
</dbReference>
<dbReference type="InterPro" id="IPR000270">
    <property type="entry name" value="PB1_dom"/>
</dbReference>
<dbReference type="SMART" id="SM00666">
    <property type="entry name" value="PB1"/>
    <property type="match status" value="1"/>
</dbReference>
<feature type="compositionally biased region" description="Low complexity" evidence="1">
    <location>
        <begin position="94"/>
        <end position="109"/>
    </location>
</feature>
<evidence type="ECO:0000313" key="3">
    <source>
        <dbReference type="EMBL" id="CDF32734.1"/>
    </source>
</evidence>
<evidence type="ECO:0000313" key="4">
    <source>
        <dbReference type="Proteomes" id="UP000012073"/>
    </source>
</evidence>
<feature type="region of interest" description="Disordered" evidence="1">
    <location>
        <begin position="321"/>
        <end position="414"/>
    </location>
</feature>
<dbReference type="KEGG" id="ccp:CHC_T00001645001"/>
<sequence length="1012" mass="113255">MTICNACGISPALCGPAELSHLCRTCRNTRPDAPQKRVNCFARSRHSSNRTRIPPSIPPLTSTPTVRTEHSQSKNVPAQLSKDLLTQANSKKGSSTANTSSPSSSSSSDADNRTQTASLTSLPPPPKPLARTISIGTELVELRKKRLRLSSPARRQLPLSCGELDVTIEDSLSKDFRDHKLTDESRLYPGFATLTSDPQKGRHWPGRDIVLAVRNALLLGMDPVFETSTLSRKRHRLANHINERQVRRRKKYEALQTIPAEMETTHLPPELRSSFNNSHKSPVAQTVRHSQHSYVRTQAPDRVEQRNITIKRPATKLVQNLRSLSAWPRSAPREKPSSRKPPLPKQHIPTSNYVHRDNKIQTGRASHPGVMSRPSAGLAFDPSTPLPVVRPIGKRQVPNKEAFRPKPQQTPLSLRAAFPHQYQRSRPQELQQGPNNSQYRALPLTSWPQPRNIPRLSSYTFASVFPRREKGHASGGAPFAPQTPPNGIFNNQVRQEIAGWRDLRPCKPPRPKLFPPSSSGRVEPLERRQINARLFSHQQDWNKREMGRGSRPSPYRSDTSTLRTSVIPNRIPQRKLVFSGPTNVLHGGSEPYPRPRRPQKSSLDTKRKQLLTQRLLEVRKKKAEKMAEAKHCVKRTIPVKSSHRMGEVEAGRARQGSSRRKDGSFPRENFRNCTQNDIHGPFSPVTSSGERMRTSFVEPRHKWKERLSRQVPTPNRRQGPQNTSSDMRNDVCNPDAFVLAQGSAKTSFATKEMASTRPSVSLRKSFGKERPVGEAKTQMARRWATSRDNENKLQTAVQTSGESGPKEPVVVVERDNLSHSAYDVISVKSLQERNTAPASLQKVLTSKSVSRDVSSAIFSSPCSVSSPSRLMSSPVSEATRKKTAMVDLEATANAIPVHDAGRTQQDIIRNIVSAPEKKKTFIVKASCRYGWANSTRRLSVSMKTAFPAFKTRLGDAFDMIKPFTITYRDEEGDFVKVSSEAEMAHLLNMAGRHVRPVQVKLIPPHGLFKTSE</sequence>
<dbReference type="SUPFAM" id="SSF54277">
    <property type="entry name" value="CAD &amp; PB1 domains"/>
    <property type="match status" value="1"/>
</dbReference>
<name>R7Q3Y4_CHOCR</name>
<feature type="compositionally biased region" description="Low complexity" evidence="1">
    <location>
        <begin position="50"/>
        <end position="65"/>
    </location>
</feature>
<feature type="compositionally biased region" description="Basic and acidic residues" evidence="1">
    <location>
        <begin position="659"/>
        <end position="670"/>
    </location>
</feature>
<feature type="region of interest" description="Disordered" evidence="1">
    <location>
        <begin position="502"/>
        <end position="523"/>
    </location>
</feature>
<dbReference type="Proteomes" id="UP000012073">
    <property type="component" value="Unassembled WGS sequence"/>
</dbReference>
<feature type="region of interest" description="Disordered" evidence="1">
    <location>
        <begin position="579"/>
        <end position="609"/>
    </location>
</feature>
<feature type="region of interest" description="Disordered" evidence="1">
    <location>
        <begin position="41"/>
        <end position="131"/>
    </location>
</feature>
<feature type="compositionally biased region" description="Polar residues" evidence="1">
    <location>
        <begin position="73"/>
        <end position="93"/>
    </location>
</feature>
<evidence type="ECO:0000259" key="2">
    <source>
        <dbReference type="PROSITE" id="PS51745"/>
    </source>
</evidence>
<reference evidence="4" key="1">
    <citation type="journal article" date="2013" name="Proc. Natl. Acad. Sci. U.S.A.">
        <title>Genome structure and metabolic features in the red seaweed Chondrus crispus shed light on evolution of the Archaeplastida.</title>
        <authorList>
            <person name="Collen J."/>
            <person name="Porcel B."/>
            <person name="Carre W."/>
            <person name="Ball S.G."/>
            <person name="Chaparro C."/>
            <person name="Tonon T."/>
            <person name="Barbeyron T."/>
            <person name="Michel G."/>
            <person name="Noel B."/>
            <person name="Valentin K."/>
            <person name="Elias M."/>
            <person name="Artiguenave F."/>
            <person name="Arun A."/>
            <person name="Aury J.M."/>
            <person name="Barbosa-Neto J.F."/>
            <person name="Bothwell J.H."/>
            <person name="Bouget F.Y."/>
            <person name="Brillet L."/>
            <person name="Cabello-Hurtado F."/>
            <person name="Capella-Gutierrez S."/>
            <person name="Charrier B."/>
            <person name="Cladiere L."/>
            <person name="Cock J.M."/>
            <person name="Coelho S.M."/>
            <person name="Colleoni C."/>
            <person name="Czjzek M."/>
            <person name="Da Silva C."/>
            <person name="Delage L."/>
            <person name="Denoeud F."/>
            <person name="Deschamps P."/>
            <person name="Dittami S.M."/>
            <person name="Gabaldon T."/>
            <person name="Gachon C.M."/>
            <person name="Groisillier A."/>
            <person name="Herve C."/>
            <person name="Jabbari K."/>
            <person name="Katinka M."/>
            <person name="Kloareg B."/>
            <person name="Kowalczyk N."/>
            <person name="Labadie K."/>
            <person name="Leblanc C."/>
            <person name="Lopez P.J."/>
            <person name="McLachlan D.H."/>
            <person name="Meslet-Cladiere L."/>
            <person name="Moustafa A."/>
            <person name="Nehr Z."/>
            <person name="Nyvall Collen P."/>
            <person name="Panaud O."/>
            <person name="Partensky F."/>
            <person name="Poulain J."/>
            <person name="Rensing S.A."/>
            <person name="Rousvoal S."/>
            <person name="Samson G."/>
            <person name="Symeonidi A."/>
            <person name="Weissenbach J."/>
            <person name="Zambounis A."/>
            <person name="Wincker P."/>
            <person name="Boyen C."/>
        </authorList>
    </citation>
    <scope>NUCLEOTIDE SEQUENCE [LARGE SCALE GENOMIC DNA]</scope>
    <source>
        <strain evidence="4">cv. Stackhouse</strain>
    </source>
</reference>
<feature type="domain" description="PB1" evidence="2">
    <location>
        <begin position="920"/>
        <end position="1006"/>
    </location>
</feature>
<feature type="region of interest" description="Disordered" evidence="1">
    <location>
        <begin position="767"/>
        <end position="790"/>
    </location>
</feature>
<dbReference type="AlphaFoldDB" id="R7Q3Y4"/>
<dbReference type="InterPro" id="IPR053793">
    <property type="entry name" value="PB1-like"/>
</dbReference>
<dbReference type="GeneID" id="17320237"/>
<proteinExistence type="predicted"/>
<organism evidence="3 4">
    <name type="scientific">Chondrus crispus</name>
    <name type="common">Carrageen Irish moss</name>
    <name type="synonym">Polymorpha crispa</name>
    <dbReference type="NCBI Taxonomy" id="2769"/>
    <lineage>
        <taxon>Eukaryota</taxon>
        <taxon>Rhodophyta</taxon>
        <taxon>Florideophyceae</taxon>
        <taxon>Rhodymeniophycidae</taxon>
        <taxon>Gigartinales</taxon>
        <taxon>Gigartinaceae</taxon>
        <taxon>Chondrus</taxon>
    </lineage>
</organism>
<feature type="compositionally biased region" description="Polar residues" evidence="1">
    <location>
        <begin position="710"/>
        <end position="726"/>
    </location>
</feature>
<dbReference type="RefSeq" id="XP_005712505.1">
    <property type="nucleotide sequence ID" value="XM_005712448.1"/>
</dbReference>
<accession>R7Q3Y4</accession>
<keyword evidence="4" id="KW-1185">Reference proteome</keyword>
<feature type="region of interest" description="Disordered" evidence="1">
    <location>
        <begin position="639"/>
        <end position="731"/>
    </location>
</feature>